<evidence type="ECO:0000313" key="2">
    <source>
        <dbReference type="Proteomes" id="UP000072520"/>
    </source>
</evidence>
<protein>
    <recommendedName>
        <fullName evidence="3">Bacteriophage protein</fullName>
    </recommendedName>
</protein>
<sequence length="228" mass="23346">MDQFGQNQFAAGMTSALFVPDQLVSGPLQLVTDSVTIAKLGPLLRGTVLGRQSQKSAAATAGSANKGNGTLTGLTLGSQAVAGAYTVTATDPNTFQVTDPTGAVLGNATVGSAYRSTQVSFTLTAGANAFVAGDTFTLTVAAGAGKWVPCVRTATDGSQVPAAILVDNVDSTLTDVTGGVYLMGEFNQNRLIVDKTWYVNSVLLLDDLKAALVPQGIFLRDSIQAPVS</sequence>
<name>A0AB34VJW8_9GAMM</name>
<dbReference type="Proteomes" id="UP000072520">
    <property type="component" value="Unassembled WGS sequence"/>
</dbReference>
<evidence type="ECO:0000313" key="1">
    <source>
        <dbReference type="EMBL" id="KTT00964.1"/>
    </source>
</evidence>
<reference evidence="1 2" key="1">
    <citation type="journal article" date="2016" name="Front. Microbiol.">
        <title>Genomic Resource of Rice Seed Associated Bacteria.</title>
        <authorList>
            <person name="Midha S."/>
            <person name="Bansal K."/>
            <person name="Sharma S."/>
            <person name="Kumar N."/>
            <person name="Patil P.P."/>
            <person name="Chaudhry V."/>
            <person name="Patil P.B."/>
        </authorList>
    </citation>
    <scope>NUCLEOTIDE SEQUENCE [LARGE SCALE GENOMIC DNA]</scope>
    <source>
        <strain evidence="1 2">RSA13</strain>
    </source>
</reference>
<dbReference type="AlphaFoldDB" id="A0AB34VJW8"/>
<comment type="caution">
    <text evidence="1">The sequence shown here is derived from an EMBL/GenBank/DDBJ whole genome shotgun (WGS) entry which is preliminary data.</text>
</comment>
<accession>A0AB34VJW8</accession>
<dbReference type="InterPro" id="IPR004195">
    <property type="entry name" value="Head_decoration_D"/>
</dbReference>
<proteinExistence type="predicted"/>
<gene>
    <name evidence="1" type="ORF">RSA13_00635</name>
</gene>
<dbReference type="Pfam" id="PF02924">
    <property type="entry name" value="HDPD"/>
    <property type="match status" value="1"/>
</dbReference>
<dbReference type="EMBL" id="LDSI01000002">
    <property type="protein sequence ID" value="KTT00964.1"/>
    <property type="molecule type" value="Genomic_DNA"/>
</dbReference>
<evidence type="ECO:0008006" key="3">
    <source>
        <dbReference type="Google" id="ProtNLM"/>
    </source>
</evidence>
<dbReference type="RefSeq" id="WP_058708018.1">
    <property type="nucleotide sequence ID" value="NZ_LDSI01000002.1"/>
</dbReference>
<organism evidence="1 2">
    <name type="scientific">Pantoea stewartii</name>
    <dbReference type="NCBI Taxonomy" id="66269"/>
    <lineage>
        <taxon>Bacteria</taxon>
        <taxon>Pseudomonadati</taxon>
        <taxon>Pseudomonadota</taxon>
        <taxon>Gammaproteobacteria</taxon>
        <taxon>Enterobacterales</taxon>
        <taxon>Erwiniaceae</taxon>
        <taxon>Pantoea</taxon>
    </lineage>
</organism>